<keyword evidence="10" id="KW-1185">Reference proteome</keyword>
<reference evidence="9 10" key="1">
    <citation type="submission" date="2023-08" db="EMBL/GenBank/DDBJ databases">
        <title>The draft genome sequence of Paracraurococcus sp. LOR1-02.</title>
        <authorList>
            <person name="Kingkaew E."/>
            <person name="Tanasupawat S."/>
        </authorList>
    </citation>
    <scope>NUCLEOTIDE SEQUENCE [LARGE SCALE GENOMIC DNA]</scope>
    <source>
        <strain evidence="9 10">LOR1-02</strain>
    </source>
</reference>
<dbReference type="InterPro" id="IPR036188">
    <property type="entry name" value="FAD/NAD-bd_sf"/>
</dbReference>
<comment type="pathway">
    <text evidence="2">Cofactor biosynthesis; ubiquinone biosynthesis.</text>
</comment>
<keyword evidence="4" id="KW-0285">Flavoprotein</keyword>
<keyword evidence="7" id="KW-0503">Monooxygenase</keyword>
<dbReference type="Pfam" id="PF01494">
    <property type="entry name" value="FAD_binding_3"/>
    <property type="match status" value="1"/>
</dbReference>
<gene>
    <name evidence="9" type="primary">ubiM</name>
    <name evidence="9" type="ORF">Q7A36_11355</name>
</gene>
<evidence type="ECO:0000313" key="10">
    <source>
        <dbReference type="Proteomes" id="UP001243009"/>
    </source>
</evidence>
<keyword evidence="5" id="KW-0274">FAD</keyword>
<dbReference type="InterPro" id="IPR002938">
    <property type="entry name" value="FAD-bd"/>
</dbReference>
<dbReference type="PRINTS" id="PR00420">
    <property type="entry name" value="RNGMNOXGNASE"/>
</dbReference>
<comment type="cofactor">
    <cofactor evidence="1">
        <name>FAD</name>
        <dbReference type="ChEBI" id="CHEBI:57692"/>
    </cofactor>
</comment>
<evidence type="ECO:0000256" key="2">
    <source>
        <dbReference type="ARBA" id="ARBA00004749"/>
    </source>
</evidence>
<dbReference type="EMBL" id="JAUTWS010000009">
    <property type="protein sequence ID" value="MDO9708939.1"/>
    <property type="molecule type" value="Genomic_DNA"/>
</dbReference>
<accession>A0ABT9DYE8</accession>
<protein>
    <submittedName>
        <fullName evidence="9">5-demethoxyubiquinol-8 5-hydroxylase UbiM</fullName>
    </submittedName>
</protein>
<dbReference type="Proteomes" id="UP001243009">
    <property type="component" value="Unassembled WGS sequence"/>
</dbReference>
<evidence type="ECO:0000256" key="3">
    <source>
        <dbReference type="ARBA" id="ARBA00005349"/>
    </source>
</evidence>
<dbReference type="PANTHER" id="PTHR43876">
    <property type="entry name" value="UBIQUINONE BIOSYNTHESIS MONOOXYGENASE COQ6, MITOCHONDRIAL"/>
    <property type="match status" value="1"/>
</dbReference>
<evidence type="ECO:0000256" key="4">
    <source>
        <dbReference type="ARBA" id="ARBA00022630"/>
    </source>
</evidence>
<comment type="caution">
    <text evidence="9">The sequence shown here is derived from an EMBL/GenBank/DDBJ whole genome shotgun (WGS) entry which is preliminary data.</text>
</comment>
<dbReference type="NCBIfam" id="TIGR01988">
    <property type="entry name" value="Ubi-OHases"/>
    <property type="match status" value="1"/>
</dbReference>
<dbReference type="InterPro" id="IPR010971">
    <property type="entry name" value="UbiH/COQ6"/>
</dbReference>
<evidence type="ECO:0000313" key="9">
    <source>
        <dbReference type="EMBL" id="MDO9708939.1"/>
    </source>
</evidence>
<dbReference type="InterPro" id="IPR051205">
    <property type="entry name" value="UbiH/COQ6_monooxygenase"/>
</dbReference>
<evidence type="ECO:0000256" key="6">
    <source>
        <dbReference type="ARBA" id="ARBA00023002"/>
    </source>
</evidence>
<dbReference type="NCBIfam" id="NF006593">
    <property type="entry name" value="PRK09126.1"/>
    <property type="match status" value="1"/>
</dbReference>
<evidence type="ECO:0000256" key="7">
    <source>
        <dbReference type="ARBA" id="ARBA00023033"/>
    </source>
</evidence>
<name>A0ABT9DYE8_9PROT</name>
<organism evidence="9 10">
    <name type="scientific">Paracraurococcus lichenis</name>
    <dbReference type="NCBI Taxonomy" id="3064888"/>
    <lineage>
        <taxon>Bacteria</taxon>
        <taxon>Pseudomonadati</taxon>
        <taxon>Pseudomonadota</taxon>
        <taxon>Alphaproteobacteria</taxon>
        <taxon>Acetobacterales</taxon>
        <taxon>Roseomonadaceae</taxon>
        <taxon>Paracraurococcus</taxon>
    </lineage>
</organism>
<evidence type="ECO:0000256" key="1">
    <source>
        <dbReference type="ARBA" id="ARBA00001974"/>
    </source>
</evidence>
<evidence type="ECO:0000256" key="5">
    <source>
        <dbReference type="ARBA" id="ARBA00022827"/>
    </source>
</evidence>
<dbReference type="PANTHER" id="PTHR43876:SF25">
    <property type="entry name" value="MONOOXYGENASE NMA2164"/>
    <property type="match status" value="1"/>
</dbReference>
<evidence type="ECO:0000259" key="8">
    <source>
        <dbReference type="Pfam" id="PF01494"/>
    </source>
</evidence>
<proteinExistence type="inferred from homology"/>
<dbReference type="SUPFAM" id="SSF51905">
    <property type="entry name" value="FAD/NAD(P)-binding domain"/>
    <property type="match status" value="1"/>
</dbReference>
<feature type="domain" description="FAD-binding" evidence="8">
    <location>
        <begin position="3"/>
        <end position="344"/>
    </location>
</feature>
<keyword evidence="6" id="KW-0560">Oxidoreductase</keyword>
<dbReference type="Gene3D" id="3.50.50.60">
    <property type="entry name" value="FAD/NAD(P)-binding domain"/>
    <property type="match status" value="2"/>
</dbReference>
<sequence>MQFDVAVAGAGPAGLAFALSLAGSGLSVGLIERQRREALAEPAHDGREIALTHLSRRLLQRFGAWDRIPAAEIAPLREARVMDGPAPRRALRFDTTGRRAEALGWLVPNHLIRRALFEAAAERPEITLLAGQAVSGAETGSAGATLRLAEGTAVAARLAVAADTRFSELRRRMGIPAAMRDFGRAMLVCRMAHDLPHGAVATEWFGHGQTIAMLPLNGDLSSAVLTLPERETARLMALEEADFAAEVTRRYGGRLGAMRLAGTRHVYPLVATWAARFTGPRFALVGDAAVGMHPVTAHGFNLGLRGAAALASGIRAAAARGGDIGAPALLARYQAEHRRAAWPLYAGTNAVVGLFTDDRLPARLARGAVLGLGARLPLVQDLIVEQLMDRGGRLARA</sequence>
<dbReference type="RefSeq" id="WP_305103805.1">
    <property type="nucleotide sequence ID" value="NZ_JAUTWS010000009.1"/>
</dbReference>
<comment type="similarity">
    <text evidence="3">Belongs to the UbiH/COQ6 family.</text>
</comment>